<dbReference type="Gene3D" id="3.40.50.300">
    <property type="entry name" value="P-loop containing nucleotide triphosphate hydrolases"/>
    <property type="match status" value="1"/>
</dbReference>
<sequence>MAEVETQVRCSKADCPVASGGGCSEGYDPIQSCPYYGRTADDDVDEGVAGFEDRERASSVDDDVVPLASGEALDGLEVDVFLRWRPATFVTIVGDRDSGKTTLVAAFYDRFLRGPFADHIFAGSRTLVGLEKRSHYARADSGRAKPDTPRTSISEGLSYFHFAVRSVALPAPRTDLMLTDRAGETYRQARSNSELVPQLTELSQADRVVLLLDGARIADAVTRAGAMQAVRQSLRAFLDGGGLRHESVVQVVTTKIDLLERHPEQAAIRDQLTAFKDRLVQSFAPRLASLTFWDIAARDPDGLYPPAYGVEPLFRNWLTPYEVTVAPAVLPGTLLSEFDKLLLRTPLETLP</sequence>
<reference evidence="2" key="1">
    <citation type="journal article" date="2021" name="Front. Microbiol.">
        <title>Comprehensive Comparative Genomics and Phenotyping of Methylobacterium Species.</title>
        <authorList>
            <person name="Alessa O."/>
            <person name="Ogura Y."/>
            <person name="Fujitani Y."/>
            <person name="Takami H."/>
            <person name="Hayashi T."/>
            <person name="Sahin N."/>
            <person name="Tani A."/>
        </authorList>
    </citation>
    <scope>NUCLEOTIDE SEQUENCE</scope>
    <source>
        <strain evidence="2">DSM 19015</strain>
    </source>
</reference>
<dbReference type="InterPro" id="IPR027417">
    <property type="entry name" value="P-loop_NTPase"/>
</dbReference>
<dbReference type="InterPro" id="IPR045528">
    <property type="entry name" value="DO-GTPase2"/>
</dbReference>
<dbReference type="Pfam" id="PF19993">
    <property type="entry name" value="DO-GTPase2"/>
    <property type="match status" value="1"/>
</dbReference>
<organism evidence="2 3">
    <name type="scientific">Methylobacterium iners</name>
    <dbReference type="NCBI Taxonomy" id="418707"/>
    <lineage>
        <taxon>Bacteria</taxon>
        <taxon>Pseudomonadati</taxon>
        <taxon>Pseudomonadota</taxon>
        <taxon>Alphaproteobacteria</taxon>
        <taxon>Hyphomicrobiales</taxon>
        <taxon>Methylobacteriaceae</taxon>
        <taxon>Methylobacterium</taxon>
    </lineage>
</organism>
<name>A0ABQ4S513_9HYPH</name>
<keyword evidence="3" id="KW-1185">Reference proteome</keyword>
<accession>A0ABQ4S513</accession>
<evidence type="ECO:0000313" key="2">
    <source>
        <dbReference type="EMBL" id="GJD97660.1"/>
    </source>
</evidence>
<comment type="caution">
    <text evidence="2">The sequence shown here is derived from an EMBL/GenBank/DDBJ whole genome shotgun (WGS) entry which is preliminary data.</text>
</comment>
<reference evidence="2" key="2">
    <citation type="submission" date="2021-08" db="EMBL/GenBank/DDBJ databases">
        <authorList>
            <person name="Tani A."/>
            <person name="Ola A."/>
            <person name="Ogura Y."/>
            <person name="Katsura K."/>
            <person name="Hayashi T."/>
        </authorList>
    </citation>
    <scope>NUCLEOTIDE SEQUENCE</scope>
    <source>
        <strain evidence="2">DSM 19015</strain>
    </source>
</reference>
<proteinExistence type="predicted"/>
<feature type="domain" description="Double-GTPase 2" evidence="1">
    <location>
        <begin position="89"/>
        <end position="318"/>
    </location>
</feature>
<dbReference type="SUPFAM" id="SSF52540">
    <property type="entry name" value="P-loop containing nucleoside triphosphate hydrolases"/>
    <property type="match status" value="1"/>
</dbReference>
<evidence type="ECO:0000313" key="3">
    <source>
        <dbReference type="Proteomes" id="UP001055125"/>
    </source>
</evidence>
<evidence type="ECO:0000259" key="1">
    <source>
        <dbReference type="Pfam" id="PF19993"/>
    </source>
</evidence>
<gene>
    <name evidence="2" type="ORF">OCOJLMKI_4893</name>
</gene>
<dbReference type="EMBL" id="BPQP01000099">
    <property type="protein sequence ID" value="GJD97660.1"/>
    <property type="molecule type" value="Genomic_DNA"/>
</dbReference>
<protein>
    <recommendedName>
        <fullName evidence="1">Double-GTPase 2 domain-containing protein</fullName>
    </recommendedName>
</protein>
<dbReference type="Proteomes" id="UP001055125">
    <property type="component" value="Unassembled WGS sequence"/>
</dbReference>